<keyword evidence="3" id="KW-1185">Reference proteome</keyword>
<evidence type="ECO:0000313" key="2">
    <source>
        <dbReference type="EMBL" id="EGW54626.1"/>
    </source>
</evidence>
<feature type="transmembrane region" description="Helical" evidence="1">
    <location>
        <begin position="12"/>
        <end position="38"/>
    </location>
</feature>
<reference evidence="2 3" key="1">
    <citation type="journal article" date="2011" name="ISME J.">
        <title>The endosymbionts of the deep-sea tubeworms Riftia pachyptila and Tevnia jerichonana share an identical physiology as revealed by proteogenomic analyses.</title>
        <authorList>
            <person name="Gardebrecht A."/>
            <person name="Markert S."/>
            <person name="Felbeck H."/>
            <person name="Thuermer A."/>
            <person name="Albrecht D."/>
            <person name="Wollherr A."/>
            <person name="Kabisch J."/>
            <person name="Lehmann R."/>
            <person name="Daniel R."/>
            <person name="Liesegang H."/>
            <person name="Hecker M."/>
            <person name="Sievert S.M."/>
            <person name="Schweder T."/>
        </authorList>
    </citation>
    <scope>NUCLEOTIDE SEQUENCE [LARGE SCALE GENOMIC DNA]</scope>
</reference>
<keyword evidence="1" id="KW-0812">Transmembrane</keyword>
<name>G2FF79_9GAMM</name>
<accession>G2FF79</accession>
<organism evidence="2 3">
    <name type="scientific">endosymbiont of Tevnia jerichonana</name>
    <name type="common">vent Tica</name>
    <dbReference type="NCBI Taxonomy" id="1049564"/>
    <lineage>
        <taxon>Bacteria</taxon>
        <taxon>Pseudomonadati</taxon>
        <taxon>Pseudomonadota</taxon>
        <taxon>Gammaproteobacteria</taxon>
        <taxon>sulfur-oxidizing symbionts</taxon>
    </lineage>
</organism>
<proteinExistence type="predicted"/>
<keyword evidence="1" id="KW-0472">Membrane</keyword>
<gene>
    <name evidence="2" type="ORF">TevJSym_ak00910</name>
</gene>
<sequence>MLHPELLRVACQVCVLGLVLEGLVGFCAGFFVGMLSYVDEYL</sequence>
<protein>
    <submittedName>
        <fullName evidence="2">Uncharacterized protein</fullName>
    </submittedName>
</protein>
<dbReference type="EMBL" id="AFZB01000011">
    <property type="protein sequence ID" value="EGW54626.1"/>
    <property type="molecule type" value="Genomic_DNA"/>
</dbReference>
<evidence type="ECO:0000256" key="1">
    <source>
        <dbReference type="SAM" id="Phobius"/>
    </source>
</evidence>
<dbReference type="Proteomes" id="UP000005167">
    <property type="component" value="Unassembled WGS sequence"/>
</dbReference>
<comment type="caution">
    <text evidence="2">The sequence shown here is derived from an EMBL/GenBank/DDBJ whole genome shotgun (WGS) entry which is preliminary data.</text>
</comment>
<dbReference type="AlphaFoldDB" id="G2FF79"/>
<evidence type="ECO:0000313" key="3">
    <source>
        <dbReference type="Proteomes" id="UP000005167"/>
    </source>
</evidence>
<keyword evidence="1" id="KW-1133">Transmembrane helix</keyword>